<evidence type="ECO:0000313" key="1">
    <source>
        <dbReference type="EMBL" id="MFC6752632.1"/>
    </source>
</evidence>
<dbReference type="RefSeq" id="WP_379779507.1">
    <property type="nucleotide sequence ID" value="NZ_JBHSWW010000031.1"/>
</dbReference>
<dbReference type="Proteomes" id="UP001596442">
    <property type="component" value="Unassembled WGS sequence"/>
</dbReference>
<keyword evidence="2" id="KW-1185">Reference proteome</keyword>
<gene>
    <name evidence="1" type="ORF">ACFQEU_04000</name>
</gene>
<proteinExistence type="predicted"/>
<dbReference type="EMBL" id="JBHSWW010000031">
    <property type="protein sequence ID" value="MFC6752632.1"/>
    <property type="molecule type" value="Genomic_DNA"/>
</dbReference>
<comment type="caution">
    <text evidence="1">The sequence shown here is derived from an EMBL/GenBank/DDBJ whole genome shotgun (WGS) entry which is preliminary data.</text>
</comment>
<name>A0ABD5S813_9EURY</name>
<organism evidence="1 2">
    <name type="scientific">Halorubrum tibetense</name>
    <dbReference type="NCBI Taxonomy" id="175631"/>
    <lineage>
        <taxon>Archaea</taxon>
        <taxon>Methanobacteriati</taxon>
        <taxon>Methanobacteriota</taxon>
        <taxon>Stenosarchaea group</taxon>
        <taxon>Halobacteria</taxon>
        <taxon>Halobacteriales</taxon>
        <taxon>Haloferacaceae</taxon>
        <taxon>Halorubrum</taxon>
    </lineage>
</organism>
<sequence length="325" mass="36904">MPSEFVDPPSPDTVLERFPWAGEPGKSMVIGADIDAILSAAYLADRLDWEPIGFYAGFDRLYTVDGVTRDELVDAVWVDLDISHPEIASIGHHILEFDGTNAIEPHGSSLNPNLLRGVTHEAFSRKYPLGTLHLVTWLHGESPSPTPTQKLLYWLPDSSWINAQSHRFRDNVRDWLFEWVPIESLTTSFEWTDTAYFEERLADELYPRIERTGFERGRGQVTSRHHGLGGYQCTFEDPTTSRKELQGLVDLAAAVMEWDAFDVPDGLVETRGTRHWSYSYSTLRKEYGDLDTFLNAEDVFSYAIPNRNTINYTTGIDLSAVGRER</sequence>
<reference evidence="1 2" key="1">
    <citation type="journal article" date="2019" name="Int. J. Syst. Evol. Microbiol.">
        <title>The Global Catalogue of Microorganisms (GCM) 10K type strain sequencing project: providing services to taxonomists for standard genome sequencing and annotation.</title>
        <authorList>
            <consortium name="The Broad Institute Genomics Platform"/>
            <consortium name="The Broad Institute Genome Sequencing Center for Infectious Disease"/>
            <person name="Wu L."/>
            <person name="Ma J."/>
        </authorList>
    </citation>
    <scope>NUCLEOTIDE SEQUENCE [LARGE SCALE GENOMIC DNA]</scope>
    <source>
        <strain evidence="1 2">CGMCC 1.3239</strain>
    </source>
</reference>
<accession>A0ABD5S813</accession>
<dbReference type="AlphaFoldDB" id="A0ABD5S813"/>
<protein>
    <submittedName>
        <fullName evidence="1">Uncharacterized protein</fullName>
    </submittedName>
</protein>
<evidence type="ECO:0000313" key="2">
    <source>
        <dbReference type="Proteomes" id="UP001596442"/>
    </source>
</evidence>